<accession>A0A8S5SXQ9</accession>
<name>A0A8S5SXQ9_9CAUD</name>
<sequence length="147" mass="17347">MAHNRIIEATWDPETHTSTVVKSSQYGTFTRSVVCDEQDFDIENRWDGCNIAESKCDRAIQETKVKDMYSRWKEAGHIYYVLCGQSDSKYTQDCDFAKDLYRMVINARNQYYSEKKKLELMNKSIGSNVHWLAEQRRKWRSAAQNKK</sequence>
<reference evidence="1" key="1">
    <citation type="journal article" date="2021" name="Proc. Natl. Acad. Sci. U.S.A.">
        <title>A Catalog of Tens of Thousands of Viruses from Human Metagenomes Reveals Hidden Associations with Chronic Diseases.</title>
        <authorList>
            <person name="Tisza M.J."/>
            <person name="Buck C.B."/>
        </authorList>
    </citation>
    <scope>NUCLEOTIDE SEQUENCE</scope>
    <source>
        <strain evidence="1">CtZHD14</strain>
    </source>
</reference>
<protein>
    <submittedName>
        <fullName evidence="1">Uncharacterized protein</fullName>
    </submittedName>
</protein>
<evidence type="ECO:0000313" key="1">
    <source>
        <dbReference type="EMBL" id="DAF55338.1"/>
    </source>
</evidence>
<proteinExistence type="predicted"/>
<organism evidence="1">
    <name type="scientific">Siphoviridae sp. ctZHD14</name>
    <dbReference type="NCBI Taxonomy" id="2827891"/>
    <lineage>
        <taxon>Viruses</taxon>
        <taxon>Duplodnaviria</taxon>
        <taxon>Heunggongvirae</taxon>
        <taxon>Uroviricota</taxon>
        <taxon>Caudoviricetes</taxon>
    </lineage>
</organism>
<dbReference type="EMBL" id="BK032687">
    <property type="protein sequence ID" value="DAF55338.1"/>
    <property type="molecule type" value="Genomic_DNA"/>
</dbReference>